<dbReference type="GO" id="GO:0005507">
    <property type="term" value="F:copper ion binding"/>
    <property type="evidence" value="ECO:0007669"/>
    <property type="project" value="InterPro"/>
</dbReference>
<proteinExistence type="predicted"/>
<dbReference type="InterPro" id="IPR014755">
    <property type="entry name" value="Cu-Rt/internalin_Ig-like"/>
</dbReference>
<keyword evidence="4" id="KW-0472">Membrane</keyword>
<evidence type="ECO:0000313" key="7">
    <source>
        <dbReference type="EMBL" id="SCL34386.1"/>
    </source>
</evidence>
<dbReference type="RefSeq" id="WP_245713026.1">
    <property type="nucleotide sequence ID" value="NZ_FMHT01000003.1"/>
</dbReference>
<dbReference type="SUPFAM" id="SSF81296">
    <property type="entry name" value="E set domains"/>
    <property type="match status" value="1"/>
</dbReference>
<organism evidence="7 8">
    <name type="scientific">Micromonospora nigra</name>
    <dbReference type="NCBI Taxonomy" id="145857"/>
    <lineage>
        <taxon>Bacteria</taxon>
        <taxon>Bacillati</taxon>
        <taxon>Actinomycetota</taxon>
        <taxon>Actinomycetes</taxon>
        <taxon>Micromonosporales</taxon>
        <taxon>Micromonosporaceae</taxon>
        <taxon>Micromonospora</taxon>
    </lineage>
</organism>
<evidence type="ECO:0000313" key="8">
    <source>
        <dbReference type="Proteomes" id="UP000199699"/>
    </source>
</evidence>
<sequence length="188" mass="18714">MSALVLAVGVSVVVLAAVVDPTPVRLTATSPADGAVLSAPPTEYALRFSGAVAPREVHVSVGPADGGPATMAGEPRRDGDRIVVPLTVSAPGGYLVAYHLLLLDGTEISGIDRFTVAPPGGATTSGVDAPAPPSDDAPPSDAAGGHAHAATDPFSLVLLGLNLVLIVVAIAILLRRPGRAGGHPRRPG</sequence>
<dbReference type="EMBL" id="FMHT01000003">
    <property type="protein sequence ID" value="SCL34386.1"/>
    <property type="molecule type" value="Genomic_DNA"/>
</dbReference>
<evidence type="ECO:0000256" key="2">
    <source>
        <dbReference type="ARBA" id="ARBA00023008"/>
    </source>
</evidence>
<evidence type="ECO:0000256" key="4">
    <source>
        <dbReference type="SAM" id="Phobius"/>
    </source>
</evidence>
<accession>A0A1C6SXW0</accession>
<dbReference type="STRING" id="145857.GA0070616_4956"/>
<evidence type="ECO:0000259" key="6">
    <source>
        <dbReference type="Pfam" id="PF04234"/>
    </source>
</evidence>
<keyword evidence="4" id="KW-1133">Transmembrane helix</keyword>
<evidence type="ECO:0000256" key="1">
    <source>
        <dbReference type="ARBA" id="ARBA00022729"/>
    </source>
</evidence>
<keyword evidence="8" id="KW-1185">Reference proteome</keyword>
<dbReference type="AlphaFoldDB" id="A0A1C6SXW0"/>
<name>A0A1C6SXW0_9ACTN</name>
<gene>
    <name evidence="7" type="ORF">GA0070616_4956</name>
</gene>
<feature type="transmembrane region" description="Helical" evidence="4">
    <location>
        <begin position="154"/>
        <end position="174"/>
    </location>
</feature>
<feature type="domain" description="CopC" evidence="6">
    <location>
        <begin position="25"/>
        <end position="116"/>
    </location>
</feature>
<reference evidence="7 8" key="1">
    <citation type="submission" date="2016-06" db="EMBL/GenBank/DDBJ databases">
        <authorList>
            <person name="Kjaerup R.B."/>
            <person name="Dalgaard T.S."/>
            <person name="Juul-Madsen H.R."/>
        </authorList>
    </citation>
    <scope>NUCLEOTIDE SEQUENCE [LARGE SCALE GENOMIC DNA]</scope>
    <source>
        <strain evidence="7 8">DSM 43818</strain>
    </source>
</reference>
<dbReference type="Pfam" id="PF04234">
    <property type="entry name" value="CopC"/>
    <property type="match status" value="1"/>
</dbReference>
<dbReference type="Gene3D" id="2.60.40.1220">
    <property type="match status" value="1"/>
</dbReference>
<keyword evidence="1 5" id="KW-0732">Signal</keyword>
<feature type="compositionally biased region" description="Low complexity" evidence="3">
    <location>
        <begin position="137"/>
        <end position="146"/>
    </location>
</feature>
<evidence type="ECO:0000256" key="3">
    <source>
        <dbReference type="SAM" id="MobiDB-lite"/>
    </source>
</evidence>
<evidence type="ECO:0000256" key="5">
    <source>
        <dbReference type="SAM" id="SignalP"/>
    </source>
</evidence>
<feature type="region of interest" description="Disordered" evidence="3">
    <location>
        <begin position="119"/>
        <end position="146"/>
    </location>
</feature>
<dbReference type="InterPro" id="IPR014756">
    <property type="entry name" value="Ig_E-set"/>
</dbReference>
<dbReference type="InterPro" id="IPR007348">
    <property type="entry name" value="CopC_dom"/>
</dbReference>
<feature type="chain" id="PRO_5039090910" description="CopC domain-containing protein" evidence="5">
    <location>
        <begin position="17"/>
        <end position="188"/>
    </location>
</feature>
<dbReference type="GO" id="GO:0042597">
    <property type="term" value="C:periplasmic space"/>
    <property type="evidence" value="ECO:0007669"/>
    <property type="project" value="InterPro"/>
</dbReference>
<protein>
    <recommendedName>
        <fullName evidence="6">CopC domain-containing protein</fullName>
    </recommendedName>
</protein>
<keyword evidence="2" id="KW-0186">Copper</keyword>
<dbReference type="Proteomes" id="UP000199699">
    <property type="component" value="Unassembled WGS sequence"/>
</dbReference>
<keyword evidence="4" id="KW-0812">Transmembrane</keyword>
<dbReference type="GO" id="GO:0046688">
    <property type="term" value="P:response to copper ion"/>
    <property type="evidence" value="ECO:0007669"/>
    <property type="project" value="InterPro"/>
</dbReference>
<feature type="signal peptide" evidence="5">
    <location>
        <begin position="1"/>
        <end position="16"/>
    </location>
</feature>